<evidence type="ECO:0000313" key="2">
    <source>
        <dbReference type="EMBL" id="EDY21723.1"/>
    </source>
</evidence>
<keyword evidence="3" id="KW-1185">Reference proteome</keyword>
<dbReference type="Proteomes" id="UP000005824">
    <property type="component" value="Unassembled WGS sequence"/>
</dbReference>
<proteinExistence type="predicted"/>
<evidence type="ECO:0000256" key="1">
    <source>
        <dbReference type="SAM" id="SignalP"/>
    </source>
</evidence>
<dbReference type="RefSeq" id="WP_006978295.1">
    <property type="nucleotide sequence ID" value="NZ_ABVL01000002.1"/>
</dbReference>
<sequence length="162" mass="17575" precursor="true">MPPTTSLRRFTVVATLAGAMLCATADFTPAFGFPGRGPTLTATAAELSKILGNSVSIHVTPEMEGSPIVPAVCKVVTEAIHDVTRDEQSRGRLSRGLNVVLIEGQKTTMHEHFVTLKEHVLTIQTVNDVSSIPKMRSLLDDVLKEYVQRDEKMEPAPGVQPK</sequence>
<feature type="chain" id="PRO_5002802788" evidence="1">
    <location>
        <begin position="26"/>
        <end position="162"/>
    </location>
</feature>
<dbReference type="EMBL" id="ABVL01000002">
    <property type="protein sequence ID" value="EDY21723.1"/>
    <property type="molecule type" value="Genomic_DNA"/>
</dbReference>
<protein>
    <submittedName>
        <fullName evidence="2">Uncharacterized protein</fullName>
    </submittedName>
</protein>
<feature type="signal peptide" evidence="1">
    <location>
        <begin position="1"/>
        <end position="25"/>
    </location>
</feature>
<evidence type="ECO:0000313" key="3">
    <source>
        <dbReference type="Proteomes" id="UP000005824"/>
    </source>
</evidence>
<reference evidence="2 3" key="1">
    <citation type="journal article" date="2011" name="J. Bacteriol.">
        <title>Genome sequence of Chthoniobacter flavus Ellin428, an aerobic heterotrophic soil bacterium.</title>
        <authorList>
            <person name="Kant R."/>
            <person name="van Passel M.W."/>
            <person name="Palva A."/>
            <person name="Lucas S."/>
            <person name="Lapidus A."/>
            <person name="Glavina Del Rio T."/>
            <person name="Dalin E."/>
            <person name="Tice H."/>
            <person name="Bruce D."/>
            <person name="Goodwin L."/>
            <person name="Pitluck S."/>
            <person name="Larimer F.W."/>
            <person name="Land M.L."/>
            <person name="Hauser L."/>
            <person name="Sangwan P."/>
            <person name="de Vos W.M."/>
            <person name="Janssen P.H."/>
            <person name="Smidt H."/>
        </authorList>
    </citation>
    <scope>NUCLEOTIDE SEQUENCE [LARGE SCALE GENOMIC DNA]</scope>
    <source>
        <strain evidence="2 3">Ellin428</strain>
    </source>
</reference>
<accession>B4CWD1</accession>
<gene>
    <name evidence="2" type="ORF">CfE428DRAFT_0968</name>
</gene>
<keyword evidence="1" id="KW-0732">Signal</keyword>
<dbReference type="AlphaFoldDB" id="B4CWD1"/>
<organism evidence="2 3">
    <name type="scientific">Chthoniobacter flavus Ellin428</name>
    <dbReference type="NCBI Taxonomy" id="497964"/>
    <lineage>
        <taxon>Bacteria</taxon>
        <taxon>Pseudomonadati</taxon>
        <taxon>Verrucomicrobiota</taxon>
        <taxon>Spartobacteria</taxon>
        <taxon>Chthoniobacterales</taxon>
        <taxon>Chthoniobacteraceae</taxon>
        <taxon>Chthoniobacter</taxon>
    </lineage>
</organism>
<dbReference type="InParanoid" id="B4CWD1"/>
<name>B4CWD1_9BACT</name>
<comment type="caution">
    <text evidence="2">The sequence shown here is derived from an EMBL/GenBank/DDBJ whole genome shotgun (WGS) entry which is preliminary data.</text>
</comment>